<reference evidence="2 3" key="1">
    <citation type="journal article" date="2019" name="Nat. Ecol. Evol.">
        <title>Megaphylogeny resolves global patterns of mushroom evolution.</title>
        <authorList>
            <person name="Varga T."/>
            <person name="Krizsan K."/>
            <person name="Foldi C."/>
            <person name="Dima B."/>
            <person name="Sanchez-Garcia M."/>
            <person name="Sanchez-Ramirez S."/>
            <person name="Szollosi G.J."/>
            <person name="Szarkandi J.G."/>
            <person name="Papp V."/>
            <person name="Albert L."/>
            <person name="Andreopoulos W."/>
            <person name="Angelini C."/>
            <person name="Antonin V."/>
            <person name="Barry K.W."/>
            <person name="Bougher N.L."/>
            <person name="Buchanan P."/>
            <person name="Buyck B."/>
            <person name="Bense V."/>
            <person name="Catcheside P."/>
            <person name="Chovatia M."/>
            <person name="Cooper J."/>
            <person name="Damon W."/>
            <person name="Desjardin D."/>
            <person name="Finy P."/>
            <person name="Geml J."/>
            <person name="Haridas S."/>
            <person name="Hughes K."/>
            <person name="Justo A."/>
            <person name="Karasinski D."/>
            <person name="Kautmanova I."/>
            <person name="Kiss B."/>
            <person name="Kocsube S."/>
            <person name="Kotiranta H."/>
            <person name="LaButti K.M."/>
            <person name="Lechner B.E."/>
            <person name="Liimatainen K."/>
            <person name="Lipzen A."/>
            <person name="Lukacs Z."/>
            <person name="Mihaltcheva S."/>
            <person name="Morgado L.N."/>
            <person name="Niskanen T."/>
            <person name="Noordeloos M.E."/>
            <person name="Ohm R.A."/>
            <person name="Ortiz-Santana B."/>
            <person name="Ovrebo C."/>
            <person name="Racz N."/>
            <person name="Riley R."/>
            <person name="Savchenko A."/>
            <person name="Shiryaev A."/>
            <person name="Soop K."/>
            <person name="Spirin V."/>
            <person name="Szebenyi C."/>
            <person name="Tomsovsky M."/>
            <person name="Tulloss R.E."/>
            <person name="Uehling J."/>
            <person name="Grigoriev I.V."/>
            <person name="Vagvolgyi C."/>
            <person name="Papp T."/>
            <person name="Martin F.M."/>
            <person name="Miettinen O."/>
            <person name="Hibbett D.S."/>
            <person name="Nagy L.G."/>
        </authorList>
    </citation>
    <scope>NUCLEOTIDE SEQUENCE [LARGE SCALE GENOMIC DNA]</scope>
    <source>
        <strain evidence="2 3">CBS 309.79</strain>
    </source>
</reference>
<proteinExistence type="predicted"/>
<dbReference type="Proteomes" id="UP000305067">
    <property type="component" value="Unassembled WGS sequence"/>
</dbReference>
<evidence type="ECO:0000313" key="2">
    <source>
        <dbReference type="EMBL" id="TFL05747.1"/>
    </source>
</evidence>
<sequence>MEANGVQRTPLGNPVSNSSMFKSQQPPRSGWQEPMQPVALNQTQSMPGLQSTHKQSHRSQKHHMHHRPTTISVPSDSEHDSVEGQLFGFSKPRRPSNNQPTTNWSARHSISANPQGSGPTPFAQPRKSSGFKPAVMKR</sequence>
<feature type="compositionally biased region" description="Polar residues" evidence="1">
    <location>
        <begin position="39"/>
        <end position="53"/>
    </location>
</feature>
<feature type="compositionally biased region" description="Basic residues" evidence="1">
    <location>
        <begin position="54"/>
        <end position="68"/>
    </location>
</feature>
<evidence type="ECO:0000313" key="3">
    <source>
        <dbReference type="Proteomes" id="UP000305067"/>
    </source>
</evidence>
<feature type="compositionally biased region" description="Polar residues" evidence="1">
    <location>
        <begin position="14"/>
        <end position="27"/>
    </location>
</feature>
<name>A0A5C3QWN2_9AGAR</name>
<evidence type="ECO:0000256" key="1">
    <source>
        <dbReference type="SAM" id="MobiDB-lite"/>
    </source>
</evidence>
<accession>A0A5C3QWN2</accession>
<dbReference type="EMBL" id="ML178816">
    <property type="protein sequence ID" value="TFL05747.1"/>
    <property type="molecule type" value="Genomic_DNA"/>
</dbReference>
<dbReference type="AlphaFoldDB" id="A0A5C3QWN2"/>
<feature type="region of interest" description="Disordered" evidence="1">
    <location>
        <begin position="1"/>
        <end position="138"/>
    </location>
</feature>
<protein>
    <submittedName>
        <fullName evidence="2">Uncharacterized protein</fullName>
    </submittedName>
</protein>
<organism evidence="2 3">
    <name type="scientific">Pterulicium gracile</name>
    <dbReference type="NCBI Taxonomy" id="1884261"/>
    <lineage>
        <taxon>Eukaryota</taxon>
        <taxon>Fungi</taxon>
        <taxon>Dikarya</taxon>
        <taxon>Basidiomycota</taxon>
        <taxon>Agaricomycotina</taxon>
        <taxon>Agaricomycetes</taxon>
        <taxon>Agaricomycetidae</taxon>
        <taxon>Agaricales</taxon>
        <taxon>Pleurotineae</taxon>
        <taxon>Pterulaceae</taxon>
        <taxon>Pterulicium</taxon>
    </lineage>
</organism>
<gene>
    <name evidence="2" type="ORF">BDV98DRAFT_560583</name>
</gene>
<feature type="compositionally biased region" description="Polar residues" evidence="1">
    <location>
        <begin position="95"/>
        <end position="118"/>
    </location>
</feature>
<keyword evidence="3" id="KW-1185">Reference proteome</keyword>